<sequence>MDQEDTVLMKNSIVTVKAAKMILCADLTDAKTNPHMVRNKGFLPGAKLRNIEKREW</sequence>
<gene>
    <name evidence="1" type="ORF">LCPAC404_02340</name>
</gene>
<organism evidence="1">
    <name type="scientific">Pithovirus LCPAC404</name>
    <dbReference type="NCBI Taxonomy" id="2506597"/>
    <lineage>
        <taxon>Viruses</taxon>
        <taxon>Pithoviruses</taxon>
    </lineage>
</organism>
<evidence type="ECO:0000313" key="1">
    <source>
        <dbReference type="EMBL" id="QBK93530.1"/>
    </source>
</evidence>
<name>A0A481ZEJ6_9VIRU</name>
<dbReference type="EMBL" id="MK500597">
    <property type="protein sequence ID" value="QBK93530.1"/>
    <property type="molecule type" value="Genomic_DNA"/>
</dbReference>
<accession>A0A481ZEJ6</accession>
<protein>
    <submittedName>
        <fullName evidence="1">Uncharacterized protein</fullName>
    </submittedName>
</protein>
<reference evidence="1" key="1">
    <citation type="journal article" date="2019" name="MBio">
        <title>Virus Genomes from Deep Sea Sediments Expand the Ocean Megavirome and Support Independent Origins of Viral Gigantism.</title>
        <authorList>
            <person name="Backstrom D."/>
            <person name="Yutin N."/>
            <person name="Jorgensen S.L."/>
            <person name="Dharamshi J."/>
            <person name="Homa F."/>
            <person name="Zaremba-Niedwiedzka K."/>
            <person name="Spang A."/>
            <person name="Wolf Y.I."/>
            <person name="Koonin E.V."/>
            <person name="Ettema T.J."/>
        </authorList>
    </citation>
    <scope>NUCLEOTIDE SEQUENCE</scope>
</reference>
<proteinExistence type="predicted"/>